<evidence type="ECO:0000256" key="4">
    <source>
        <dbReference type="ARBA" id="ARBA00023125"/>
    </source>
</evidence>
<evidence type="ECO:0000313" key="10">
    <source>
        <dbReference type="RefSeq" id="XP_015588854.1"/>
    </source>
</evidence>
<accession>A0AAJ7FF84</accession>
<evidence type="ECO:0000313" key="9">
    <source>
        <dbReference type="Proteomes" id="UP000694920"/>
    </source>
</evidence>
<keyword evidence="3" id="KW-0862">Zinc</keyword>
<dbReference type="InterPro" id="IPR052224">
    <property type="entry name" value="THAP_domain_protein"/>
</dbReference>
<gene>
    <name evidence="10" type="primary">LOC107264763</name>
</gene>
<evidence type="ECO:0000256" key="3">
    <source>
        <dbReference type="ARBA" id="ARBA00022833"/>
    </source>
</evidence>
<dbReference type="SMART" id="SM00980">
    <property type="entry name" value="THAP"/>
    <property type="match status" value="1"/>
</dbReference>
<dbReference type="RefSeq" id="XP_015588854.1">
    <property type="nucleotide sequence ID" value="XM_015733368.2"/>
</dbReference>
<evidence type="ECO:0000256" key="1">
    <source>
        <dbReference type="ARBA" id="ARBA00022723"/>
    </source>
</evidence>
<proteinExistence type="predicted"/>
<dbReference type="InterPro" id="IPR038441">
    <property type="entry name" value="THAP_Znf_sf"/>
</dbReference>
<reference evidence="10" key="1">
    <citation type="submission" date="2025-08" db="UniProtKB">
        <authorList>
            <consortium name="RefSeq"/>
        </authorList>
    </citation>
    <scope>IDENTIFICATION</scope>
</reference>
<feature type="region of interest" description="Disordered" evidence="7">
    <location>
        <begin position="382"/>
        <end position="405"/>
    </location>
</feature>
<dbReference type="GeneID" id="107264763"/>
<sequence>MQSCCIQGCESYRKVGTRSIGYFKFPLCNKVLLKKWLKQIGLANWQPSEHDQICSAHFETRDLKFHPVRKYPLLKPSAVPSIFPIRPTCIKQSNNEQNIVDASKQILQLPLQQFQINNKATNGLPLLQSSPVILIPAQINQMTNISQPVVQVPSGGQVTQSKLRKILPKPSPCIFTMFDNIVQPQMNKVPIPKLNNVNVSKTNNIIETTPTTPCASKTGTVKKPILRITINKKYDSSPPPIISESYETVYLPQKNEHNPEYTFIKVKSGNNEVLHNKCDSADNIGTCSPTEPKTRNIKQTNSTSISEQADIIPESVSTKSIDMPWNRESPSTAKLQYLYAKARQDCYQLRKRLKTLHEKQKLEQQEVKKLHSHLAELGRKIQHSYQTNAAEPRGKRKSKFNKNFNNDVDEDEYEELLKEVRRIKQDIKKTRRYSSEHSTQNISHLLNNVMNENSIEESNEENKEENNIRLTVDDGEIIGEISDDCNEVLKDITEDPVVMDLNEDDRSMEFNEEFLDPSLIDG</sequence>
<keyword evidence="2 5" id="KW-0863">Zinc-finger</keyword>
<keyword evidence="4 5" id="KW-0238">DNA-binding</keyword>
<keyword evidence="6" id="KW-0175">Coiled coil</keyword>
<dbReference type="PANTHER" id="PTHR46927">
    <property type="entry name" value="AGAP005574-PA"/>
    <property type="match status" value="1"/>
</dbReference>
<feature type="coiled-coil region" evidence="6">
    <location>
        <begin position="406"/>
        <end position="466"/>
    </location>
</feature>
<dbReference type="SUPFAM" id="SSF57716">
    <property type="entry name" value="Glucocorticoid receptor-like (DNA-binding domain)"/>
    <property type="match status" value="1"/>
</dbReference>
<name>A0AAJ7FF84_CEPCN</name>
<evidence type="ECO:0000259" key="8">
    <source>
        <dbReference type="PROSITE" id="PS50950"/>
    </source>
</evidence>
<dbReference type="GO" id="GO:0003677">
    <property type="term" value="F:DNA binding"/>
    <property type="evidence" value="ECO:0007669"/>
    <property type="project" value="UniProtKB-UniRule"/>
</dbReference>
<dbReference type="GO" id="GO:0008270">
    <property type="term" value="F:zinc ion binding"/>
    <property type="evidence" value="ECO:0007669"/>
    <property type="project" value="UniProtKB-KW"/>
</dbReference>
<organism evidence="9 10">
    <name type="scientific">Cephus cinctus</name>
    <name type="common">Wheat stem sawfly</name>
    <dbReference type="NCBI Taxonomy" id="211228"/>
    <lineage>
        <taxon>Eukaryota</taxon>
        <taxon>Metazoa</taxon>
        <taxon>Ecdysozoa</taxon>
        <taxon>Arthropoda</taxon>
        <taxon>Hexapoda</taxon>
        <taxon>Insecta</taxon>
        <taxon>Pterygota</taxon>
        <taxon>Neoptera</taxon>
        <taxon>Endopterygota</taxon>
        <taxon>Hymenoptera</taxon>
        <taxon>Cephoidea</taxon>
        <taxon>Cephidae</taxon>
        <taxon>Cephus</taxon>
    </lineage>
</organism>
<keyword evidence="1" id="KW-0479">Metal-binding</keyword>
<dbReference type="KEGG" id="ccin:107264763"/>
<dbReference type="PANTHER" id="PTHR46927:SF3">
    <property type="entry name" value="THAP-TYPE DOMAIN-CONTAINING PROTEIN"/>
    <property type="match status" value="1"/>
</dbReference>
<evidence type="ECO:0000256" key="6">
    <source>
        <dbReference type="SAM" id="Coils"/>
    </source>
</evidence>
<dbReference type="Pfam" id="PF05485">
    <property type="entry name" value="THAP"/>
    <property type="match status" value="1"/>
</dbReference>
<feature type="domain" description="THAP-type" evidence="8">
    <location>
        <begin position="1"/>
        <end position="83"/>
    </location>
</feature>
<dbReference type="PROSITE" id="PS50950">
    <property type="entry name" value="ZF_THAP"/>
    <property type="match status" value="1"/>
</dbReference>
<evidence type="ECO:0000256" key="5">
    <source>
        <dbReference type="PROSITE-ProRule" id="PRU00309"/>
    </source>
</evidence>
<dbReference type="SMART" id="SM00692">
    <property type="entry name" value="DM3"/>
    <property type="match status" value="1"/>
</dbReference>
<dbReference type="InterPro" id="IPR006612">
    <property type="entry name" value="THAP_Znf"/>
</dbReference>
<dbReference type="AlphaFoldDB" id="A0AAJ7FF84"/>
<evidence type="ECO:0000256" key="7">
    <source>
        <dbReference type="SAM" id="MobiDB-lite"/>
    </source>
</evidence>
<dbReference type="Proteomes" id="UP000694920">
    <property type="component" value="Unplaced"/>
</dbReference>
<evidence type="ECO:0000256" key="2">
    <source>
        <dbReference type="ARBA" id="ARBA00022771"/>
    </source>
</evidence>
<dbReference type="Gene3D" id="6.20.210.20">
    <property type="entry name" value="THAP domain"/>
    <property type="match status" value="1"/>
</dbReference>
<keyword evidence="9" id="KW-1185">Reference proteome</keyword>
<protein>
    <submittedName>
        <fullName evidence="10">THAP domain-containing protein 5</fullName>
    </submittedName>
</protein>